<organism evidence="2 3">
    <name type="scientific">Naumovozyma castellii</name>
    <name type="common">Yeast</name>
    <name type="synonym">Saccharomyces castellii</name>
    <dbReference type="NCBI Taxonomy" id="27288"/>
    <lineage>
        <taxon>Eukaryota</taxon>
        <taxon>Fungi</taxon>
        <taxon>Dikarya</taxon>
        <taxon>Ascomycota</taxon>
        <taxon>Saccharomycotina</taxon>
        <taxon>Saccharomycetes</taxon>
        <taxon>Saccharomycetales</taxon>
        <taxon>Saccharomycetaceae</taxon>
        <taxon>Naumovozyma</taxon>
    </lineage>
</organism>
<dbReference type="OMA" id="NSHEDRY"/>
<reference key="2">
    <citation type="submission" date="2011-08" db="EMBL/GenBank/DDBJ databases">
        <title>Genome sequence of Naumovozyma castellii.</title>
        <authorList>
            <person name="Gordon J.L."/>
            <person name="Armisen D."/>
            <person name="Proux-Wera E."/>
            <person name="OhEigeartaigh S.S."/>
            <person name="Byrne K.P."/>
            <person name="Wolfe K.H."/>
        </authorList>
    </citation>
    <scope>NUCLEOTIDE SEQUENCE</scope>
    <source>
        <strain>Type strain:CBS 4309</strain>
    </source>
</reference>
<keyword evidence="3" id="KW-1185">Reference proteome</keyword>
<dbReference type="KEGG" id="ncs:NCAS_0A04470"/>
<dbReference type="OrthoDB" id="4065241at2759"/>
<dbReference type="HOGENOM" id="CLU_031229_0_0_1"/>
<reference evidence="2 3" key="1">
    <citation type="journal article" date="2011" name="Proc. Natl. Acad. Sci. U.S.A.">
        <title>Evolutionary erosion of yeast sex chromosomes by mating-type switching accidents.</title>
        <authorList>
            <person name="Gordon J.L."/>
            <person name="Armisen D."/>
            <person name="Proux-Wera E."/>
            <person name="Oheigeartaigh S.S."/>
            <person name="Byrne K.P."/>
            <person name="Wolfe K.H."/>
        </authorList>
    </citation>
    <scope>NUCLEOTIDE SEQUENCE [LARGE SCALE GENOMIC DNA]</scope>
    <source>
        <strain evidence="3">ATCC 76901 / BCRC 22586 / CBS 4309 / NBRC 1992 / NRRL Y-12630</strain>
    </source>
</reference>
<name>G0V6B3_NAUCA</name>
<dbReference type="Pfam" id="PF04684">
    <property type="entry name" value="BAF1_ABF1"/>
    <property type="match status" value="2"/>
</dbReference>
<gene>
    <name evidence="2" type="primary">NCAS0A04470</name>
    <name evidence="2" type="ordered locus">NCAS_0A04470</name>
</gene>
<dbReference type="AlphaFoldDB" id="G0V6B3"/>
<evidence type="ECO:0000313" key="2">
    <source>
        <dbReference type="EMBL" id="CCC67005.1"/>
    </source>
</evidence>
<dbReference type="eggNOG" id="ENOG502QSTW">
    <property type="taxonomic scope" value="Eukaryota"/>
</dbReference>
<dbReference type="GO" id="GO:0003677">
    <property type="term" value="F:DNA binding"/>
    <property type="evidence" value="ECO:0007669"/>
    <property type="project" value="InterPro"/>
</dbReference>
<dbReference type="GO" id="GO:0005634">
    <property type="term" value="C:nucleus"/>
    <property type="evidence" value="ECO:0007669"/>
    <property type="project" value="InterPro"/>
</dbReference>
<dbReference type="GO" id="GO:0006338">
    <property type="term" value="P:chromatin remodeling"/>
    <property type="evidence" value="ECO:0007669"/>
    <property type="project" value="InterPro"/>
</dbReference>
<dbReference type="RefSeq" id="XP_003673392.1">
    <property type="nucleotide sequence ID" value="XM_003673344.1"/>
</dbReference>
<evidence type="ECO:0000256" key="1">
    <source>
        <dbReference type="SAM" id="MobiDB-lite"/>
    </source>
</evidence>
<dbReference type="GeneID" id="96900490"/>
<feature type="region of interest" description="Disordered" evidence="1">
    <location>
        <begin position="332"/>
        <end position="372"/>
    </location>
</feature>
<dbReference type="InParanoid" id="G0V6B3"/>
<evidence type="ECO:0000313" key="3">
    <source>
        <dbReference type="Proteomes" id="UP000001640"/>
    </source>
</evidence>
<feature type="compositionally biased region" description="Low complexity" evidence="1">
    <location>
        <begin position="351"/>
        <end position="360"/>
    </location>
</feature>
<dbReference type="Proteomes" id="UP000001640">
    <property type="component" value="Chromosome 1"/>
</dbReference>
<proteinExistence type="predicted"/>
<protein>
    <submittedName>
        <fullName evidence="2">Uncharacterized protein</fullName>
    </submittedName>
</protein>
<sequence>MVKYYEYSHPIINESLQVRKARNRNESYRQARKFKTLEEWYNVLNDYEYQSRCPIVLKNSHRNKHYTFACQRKSCPFRIWIGYEYYFPAEENAHDPWAEYREATRLRTSLDDGGNGNDIEWGMEDAIDNAVASVRDPTKPEGSGDEDDMAEFSGKGFFVINKAVLKHNHSLSSNLSLSQLVLTKTVRILQHDMKFDQVLERLYQCDEDGSSLIDYKIPFYVENSGLLDVVKKRYGLSEFEIDKEFVKNISRRVTSYKTRFIAKKREEEEEMREQDKDFEGRLLNVPKKVRRKRIEVFRGEDKPTTKANIIQLSNTSVDDTTHEEMMITMRAKRHAETDQFESPVKRRHTTSSDSESNNSSYKDTNDSVRNEDDEHILPYSATLQLRVLTSGLNDIQSTNTNAEPNSSRIIP</sequence>
<feature type="compositionally biased region" description="Basic and acidic residues" evidence="1">
    <location>
        <begin position="363"/>
        <end position="372"/>
    </location>
</feature>
<dbReference type="InterPro" id="IPR006774">
    <property type="entry name" value="BAF1_ABF1"/>
</dbReference>
<dbReference type="EMBL" id="HE576752">
    <property type="protein sequence ID" value="CCC67005.1"/>
    <property type="molecule type" value="Genomic_DNA"/>
</dbReference>
<accession>G0V6B3</accession>